<organism evidence="1 2">
    <name type="scientific">Corallococcus praedator</name>
    <dbReference type="NCBI Taxonomy" id="2316724"/>
    <lineage>
        <taxon>Bacteria</taxon>
        <taxon>Pseudomonadati</taxon>
        <taxon>Myxococcota</taxon>
        <taxon>Myxococcia</taxon>
        <taxon>Myxococcales</taxon>
        <taxon>Cystobacterineae</taxon>
        <taxon>Myxococcaceae</taxon>
        <taxon>Corallococcus</taxon>
    </lineage>
</organism>
<dbReference type="RefSeq" id="WP_120584444.1">
    <property type="nucleotide sequence ID" value="NZ_RAWI01000184.1"/>
</dbReference>
<name>A0ABX9QF09_9BACT</name>
<dbReference type="EMBL" id="RAWI01000184">
    <property type="protein sequence ID" value="RKI03206.1"/>
    <property type="molecule type" value="Genomic_DNA"/>
</dbReference>
<reference evidence="1 2" key="1">
    <citation type="submission" date="2018-09" db="EMBL/GenBank/DDBJ databases">
        <authorList>
            <person name="Livingstone P.G."/>
            <person name="Whitworth D.E."/>
        </authorList>
    </citation>
    <scope>NUCLEOTIDE SEQUENCE [LARGE SCALE GENOMIC DNA]</scope>
    <source>
        <strain evidence="1 2">CA031B</strain>
    </source>
</reference>
<dbReference type="InterPro" id="IPR016039">
    <property type="entry name" value="Thiolase-like"/>
</dbReference>
<evidence type="ECO:0000313" key="2">
    <source>
        <dbReference type="Proteomes" id="UP000278907"/>
    </source>
</evidence>
<sequence length="366" mass="38778">MRLALTGMGMLSTLGDDVVSSCAALRCGIARPAPLRFDVYSEDEEEGVVRVVGHPLQGLTNGFEGLGLYTLMAAHALSDLVRYAGLDRQDRAFWASTAVFHCLSRPRMEDLGIPFEELLRKRLVPAVLAELELPGVSGQGRSFMSGHASVLEAIHASGQVLFDGGVKRVILLAVDSLVGGDDVMWLAQRGMLKTPERPVGLMPGQAAVALLLEGEVEARRRGARMEAFIDAVHVGVEPDSRERRKSGSGLGLAGVLTRTLASRQVVPEAYGDLNGEDSRAREWGSALVRLSGTHDLPVAPRCPAISLGDTGSASGAIAIAAAARSFVRGYAKGAEVLVWSSSDSGEVASALVVQGDRSERVARRSD</sequence>
<evidence type="ECO:0000313" key="1">
    <source>
        <dbReference type="EMBL" id="RKI03206.1"/>
    </source>
</evidence>
<dbReference type="Proteomes" id="UP000278907">
    <property type="component" value="Unassembled WGS sequence"/>
</dbReference>
<protein>
    <recommendedName>
        <fullName evidence="3">Beta-ketoacyl synthase N-terminal domain-containing protein</fullName>
    </recommendedName>
</protein>
<proteinExistence type="predicted"/>
<evidence type="ECO:0008006" key="3">
    <source>
        <dbReference type="Google" id="ProtNLM"/>
    </source>
</evidence>
<accession>A0ABX9QF09</accession>
<dbReference type="Gene3D" id="3.40.47.10">
    <property type="match status" value="1"/>
</dbReference>
<keyword evidence="2" id="KW-1185">Reference proteome</keyword>
<gene>
    <name evidence="1" type="ORF">D7Y13_22650</name>
</gene>
<dbReference type="SUPFAM" id="SSF53901">
    <property type="entry name" value="Thiolase-like"/>
    <property type="match status" value="2"/>
</dbReference>
<comment type="caution">
    <text evidence="1">The sequence shown here is derived from an EMBL/GenBank/DDBJ whole genome shotgun (WGS) entry which is preliminary data.</text>
</comment>